<sequence>MLLSLVVFLLSWLYDRVFCNKEGHTPTTYTNQTVVLNTLSHSSPPTSIFNTLAYAQAHFTSYWSEFYTDSQKVLYLSEKLTSHYRDWFSSHSICNPGILQNYNLFVSSLLSFSGEDKESSTPSASWFAGLTQRLLPLGKYNRKFFSLQSRLQASDAEACSFYKIGLNRLLQEFLVHHNLPNKLEPLIREVVKWNQKYLSLKTHPFSNLSPATQSFVPDKVPPSSISPPGTEPKSGGFALLPRRSLEEGTTTSAPTVDQRTTFYQPTLSPNVPPLSTRPLLLLLFPLVTLPSHLLS</sequence>
<evidence type="ECO:0000313" key="2">
    <source>
        <dbReference type="Proteomes" id="UP001165960"/>
    </source>
</evidence>
<organism evidence="1 2">
    <name type="scientific">Entomophthora muscae</name>
    <dbReference type="NCBI Taxonomy" id="34485"/>
    <lineage>
        <taxon>Eukaryota</taxon>
        <taxon>Fungi</taxon>
        <taxon>Fungi incertae sedis</taxon>
        <taxon>Zoopagomycota</taxon>
        <taxon>Entomophthoromycotina</taxon>
        <taxon>Entomophthoromycetes</taxon>
        <taxon>Entomophthorales</taxon>
        <taxon>Entomophthoraceae</taxon>
        <taxon>Entomophthora</taxon>
    </lineage>
</organism>
<proteinExistence type="predicted"/>
<evidence type="ECO:0000313" key="1">
    <source>
        <dbReference type="EMBL" id="KAJ9054990.1"/>
    </source>
</evidence>
<name>A0ACC2RY34_9FUNG</name>
<dbReference type="EMBL" id="QTSX02006417">
    <property type="protein sequence ID" value="KAJ9054990.1"/>
    <property type="molecule type" value="Genomic_DNA"/>
</dbReference>
<accession>A0ACC2RY34</accession>
<reference evidence="1" key="1">
    <citation type="submission" date="2022-04" db="EMBL/GenBank/DDBJ databases">
        <title>Genome of the entomopathogenic fungus Entomophthora muscae.</title>
        <authorList>
            <person name="Elya C."/>
            <person name="Lovett B.R."/>
            <person name="Lee E."/>
            <person name="Macias A.M."/>
            <person name="Hajek A.E."/>
            <person name="De Bivort B.L."/>
            <person name="Kasson M.T."/>
            <person name="De Fine Licht H.H."/>
            <person name="Stajich J.E."/>
        </authorList>
    </citation>
    <scope>NUCLEOTIDE SEQUENCE</scope>
    <source>
        <strain evidence="1">Berkeley</strain>
    </source>
</reference>
<comment type="caution">
    <text evidence="1">The sequence shown here is derived from an EMBL/GenBank/DDBJ whole genome shotgun (WGS) entry which is preliminary data.</text>
</comment>
<protein>
    <submittedName>
        <fullName evidence="1">Uncharacterized protein</fullName>
    </submittedName>
</protein>
<gene>
    <name evidence="1" type="ORF">DSO57_1008875</name>
</gene>
<dbReference type="Proteomes" id="UP001165960">
    <property type="component" value="Unassembled WGS sequence"/>
</dbReference>
<keyword evidence="2" id="KW-1185">Reference proteome</keyword>